<dbReference type="RefSeq" id="XP_022579528.1">
    <property type="nucleotide sequence ID" value="XM_022727117.1"/>
</dbReference>
<dbReference type="AlphaFoldDB" id="A0A1L9SD01"/>
<dbReference type="InterPro" id="IPR001509">
    <property type="entry name" value="Epimerase_deHydtase"/>
</dbReference>
<dbReference type="VEuPathDB" id="FungiDB:ASPZODRAFT_17933"/>
<evidence type="ECO:0000313" key="3">
    <source>
        <dbReference type="EMBL" id="OJJ45018.1"/>
    </source>
</evidence>
<evidence type="ECO:0000259" key="2">
    <source>
        <dbReference type="Pfam" id="PF01370"/>
    </source>
</evidence>
<dbReference type="Pfam" id="PF01370">
    <property type="entry name" value="Epimerase"/>
    <property type="match status" value="1"/>
</dbReference>
<sequence>MADDSGLAAVVLPPPSISVNSSTVSLASLASSSVSSSLSSVPSSPASTAALPSVSFSASPFILVTGALGFIGSHTTLELLKAGHPVLCVDNLTNSFRHVFDSILCAAHDHFALVGGCCPAAELYCIDYSDEPAMRALLDVHAPAIGGVIHFAACKQVEESLLNPLKYYRNNIAGLITLLTLLDEYEIRFFVFSSSATVYGDSNNNNNNSSSSSSSGNGKMVSEDKPIKETDPLNPPLNPYGRTKAMGEDILADLAQSNPSWTVVALRYFNPIGCDPSALLGENPRTPTVSNLLPVALRVLDGRQSELHIFGNDWATPDGTPIRDFVHVSDIAVGHLAALAGARDGRIAPGSLRTFNLGSGRAHSVLDLLDALESVTQKPIRRRVVGRRPGDVGASVACVDRARDQLGWKAERSLREACEDVWRGAPPTNNANVPLLPCSYVICRQKGASPIVAETWPVASFYSPIPFAALPHTTDTAIA</sequence>
<dbReference type="InterPro" id="IPR036291">
    <property type="entry name" value="NAD(P)-bd_dom_sf"/>
</dbReference>
<reference evidence="4" key="1">
    <citation type="journal article" date="2017" name="Genome Biol.">
        <title>Comparative genomics reveals high biological diversity and specific adaptations in the industrially and medically important fungal genus Aspergillus.</title>
        <authorList>
            <person name="de Vries R.P."/>
            <person name="Riley R."/>
            <person name="Wiebenga A."/>
            <person name="Aguilar-Osorio G."/>
            <person name="Amillis S."/>
            <person name="Uchima C.A."/>
            <person name="Anderluh G."/>
            <person name="Asadollahi M."/>
            <person name="Askin M."/>
            <person name="Barry K."/>
            <person name="Battaglia E."/>
            <person name="Bayram O."/>
            <person name="Benocci T."/>
            <person name="Braus-Stromeyer S.A."/>
            <person name="Caldana C."/>
            <person name="Canovas D."/>
            <person name="Cerqueira G.C."/>
            <person name="Chen F."/>
            <person name="Chen W."/>
            <person name="Choi C."/>
            <person name="Clum A."/>
            <person name="Dos Santos R.A."/>
            <person name="Damasio A.R."/>
            <person name="Diallinas G."/>
            <person name="Emri T."/>
            <person name="Fekete E."/>
            <person name="Flipphi M."/>
            <person name="Freyberg S."/>
            <person name="Gallo A."/>
            <person name="Gournas C."/>
            <person name="Habgood R."/>
            <person name="Hainaut M."/>
            <person name="Harispe M.L."/>
            <person name="Henrissat B."/>
            <person name="Hilden K.S."/>
            <person name="Hope R."/>
            <person name="Hossain A."/>
            <person name="Karabika E."/>
            <person name="Karaffa L."/>
            <person name="Karanyi Z."/>
            <person name="Krasevec N."/>
            <person name="Kuo A."/>
            <person name="Kusch H."/>
            <person name="LaButti K."/>
            <person name="Lagendijk E.L."/>
            <person name="Lapidus A."/>
            <person name="Levasseur A."/>
            <person name="Lindquist E."/>
            <person name="Lipzen A."/>
            <person name="Logrieco A.F."/>
            <person name="MacCabe A."/>
            <person name="Maekelae M.R."/>
            <person name="Malavazi I."/>
            <person name="Melin P."/>
            <person name="Meyer V."/>
            <person name="Mielnichuk N."/>
            <person name="Miskei M."/>
            <person name="Molnar A.P."/>
            <person name="Mule G."/>
            <person name="Ngan C.Y."/>
            <person name="Orejas M."/>
            <person name="Orosz E."/>
            <person name="Ouedraogo J.P."/>
            <person name="Overkamp K.M."/>
            <person name="Park H.-S."/>
            <person name="Perrone G."/>
            <person name="Piumi F."/>
            <person name="Punt P.J."/>
            <person name="Ram A.F."/>
            <person name="Ramon A."/>
            <person name="Rauscher S."/>
            <person name="Record E."/>
            <person name="Riano-Pachon D.M."/>
            <person name="Robert V."/>
            <person name="Roehrig J."/>
            <person name="Ruller R."/>
            <person name="Salamov A."/>
            <person name="Salih N.S."/>
            <person name="Samson R.A."/>
            <person name="Sandor E."/>
            <person name="Sanguinetti M."/>
            <person name="Schuetze T."/>
            <person name="Sepcic K."/>
            <person name="Shelest E."/>
            <person name="Sherlock G."/>
            <person name="Sophianopoulou V."/>
            <person name="Squina F.M."/>
            <person name="Sun H."/>
            <person name="Susca A."/>
            <person name="Todd R.B."/>
            <person name="Tsang A."/>
            <person name="Unkles S.E."/>
            <person name="van de Wiele N."/>
            <person name="van Rossen-Uffink D."/>
            <person name="Oliveira J.V."/>
            <person name="Vesth T.C."/>
            <person name="Visser J."/>
            <person name="Yu J.-H."/>
            <person name="Zhou M."/>
            <person name="Andersen M.R."/>
            <person name="Archer D.B."/>
            <person name="Baker S.E."/>
            <person name="Benoit I."/>
            <person name="Brakhage A.A."/>
            <person name="Braus G.H."/>
            <person name="Fischer R."/>
            <person name="Frisvad J.C."/>
            <person name="Goldman G.H."/>
            <person name="Houbraken J."/>
            <person name="Oakley B."/>
            <person name="Pocsi I."/>
            <person name="Scazzocchio C."/>
            <person name="Seiboth B."/>
            <person name="vanKuyk P.A."/>
            <person name="Wortman J."/>
            <person name="Dyer P.S."/>
            <person name="Grigoriev I.V."/>
        </authorList>
    </citation>
    <scope>NUCLEOTIDE SEQUENCE [LARGE SCALE GENOMIC DNA]</scope>
    <source>
        <strain evidence="4">CBS 506.65</strain>
    </source>
</reference>
<feature type="compositionally biased region" description="Low complexity" evidence="1">
    <location>
        <begin position="202"/>
        <end position="218"/>
    </location>
</feature>
<dbReference type="EMBL" id="KV878346">
    <property type="protein sequence ID" value="OJJ45018.1"/>
    <property type="molecule type" value="Genomic_DNA"/>
</dbReference>
<dbReference type="OrthoDB" id="9402762at2759"/>
<protein>
    <recommendedName>
        <fullName evidence="2">NAD-dependent epimerase/dehydratase domain-containing protein</fullName>
    </recommendedName>
</protein>
<dbReference type="SUPFAM" id="SSF51735">
    <property type="entry name" value="NAD(P)-binding Rossmann-fold domains"/>
    <property type="match status" value="1"/>
</dbReference>
<feature type="domain" description="NAD-dependent epimerase/dehydratase" evidence="2">
    <location>
        <begin position="62"/>
        <end position="345"/>
    </location>
</feature>
<dbReference type="Proteomes" id="UP000184188">
    <property type="component" value="Unassembled WGS sequence"/>
</dbReference>
<dbReference type="Gene3D" id="3.40.50.720">
    <property type="entry name" value="NAD(P)-binding Rossmann-like Domain"/>
    <property type="match status" value="1"/>
</dbReference>
<organism evidence="3 4">
    <name type="scientific">Penicilliopsis zonata CBS 506.65</name>
    <dbReference type="NCBI Taxonomy" id="1073090"/>
    <lineage>
        <taxon>Eukaryota</taxon>
        <taxon>Fungi</taxon>
        <taxon>Dikarya</taxon>
        <taxon>Ascomycota</taxon>
        <taxon>Pezizomycotina</taxon>
        <taxon>Eurotiomycetes</taxon>
        <taxon>Eurotiomycetidae</taxon>
        <taxon>Eurotiales</taxon>
        <taxon>Aspergillaceae</taxon>
        <taxon>Penicilliopsis</taxon>
    </lineage>
</organism>
<name>A0A1L9SD01_9EURO</name>
<accession>A0A1L9SD01</accession>
<evidence type="ECO:0000313" key="4">
    <source>
        <dbReference type="Proteomes" id="UP000184188"/>
    </source>
</evidence>
<dbReference type="STRING" id="1073090.A0A1L9SD01"/>
<feature type="region of interest" description="Disordered" evidence="1">
    <location>
        <begin position="202"/>
        <end position="240"/>
    </location>
</feature>
<keyword evidence="4" id="KW-1185">Reference proteome</keyword>
<evidence type="ECO:0000256" key="1">
    <source>
        <dbReference type="SAM" id="MobiDB-lite"/>
    </source>
</evidence>
<feature type="compositionally biased region" description="Basic and acidic residues" evidence="1">
    <location>
        <begin position="221"/>
        <end position="231"/>
    </location>
</feature>
<dbReference type="Gene3D" id="3.90.25.10">
    <property type="entry name" value="UDP-galactose 4-epimerase, domain 1"/>
    <property type="match status" value="1"/>
</dbReference>
<dbReference type="GeneID" id="34613581"/>
<dbReference type="GO" id="GO:0003978">
    <property type="term" value="F:UDP-glucose 4-epimerase activity"/>
    <property type="evidence" value="ECO:0007669"/>
    <property type="project" value="TreeGrafter"/>
</dbReference>
<dbReference type="GO" id="GO:0005829">
    <property type="term" value="C:cytosol"/>
    <property type="evidence" value="ECO:0007669"/>
    <property type="project" value="TreeGrafter"/>
</dbReference>
<dbReference type="PANTHER" id="PTHR43725">
    <property type="entry name" value="UDP-GLUCOSE 4-EPIMERASE"/>
    <property type="match status" value="1"/>
</dbReference>
<gene>
    <name evidence="3" type="ORF">ASPZODRAFT_17933</name>
</gene>
<dbReference type="GO" id="GO:0005996">
    <property type="term" value="P:monosaccharide metabolic process"/>
    <property type="evidence" value="ECO:0007669"/>
    <property type="project" value="TreeGrafter"/>
</dbReference>
<proteinExistence type="predicted"/>
<dbReference type="PANTHER" id="PTHR43725:SF3">
    <property type="entry name" value="UDP-GLUCOSE 4-EPIMERASE (EUROFUNG)"/>
    <property type="match status" value="1"/>
</dbReference>